<protein>
    <submittedName>
        <fullName evidence="1">Uncharacterized protein</fullName>
    </submittedName>
</protein>
<gene>
    <name evidence="1" type="ORF">Poly30_29350</name>
</gene>
<dbReference type="AlphaFoldDB" id="A0A518ETJ8"/>
<sequence length="105" mass="10800">MPASSFGFFLTSLTQADVSSVPGSVGRFCLGGAIGRFVGPGQVQNAGLEGTFYLELDLAAFPDPQVGAVPVQSGDTWSFQAWHSDTAAAGVPTSNFTPALAVTFQ</sequence>
<keyword evidence="2" id="KW-1185">Reference proteome</keyword>
<evidence type="ECO:0000313" key="2">
    <source>
        <dbReference type="Proteomes" id="UP000320390"/>
    </source>
</evidence>
<organism evidence="1 2">
    <name type="scientific">Saltatorellus ferox</name>
    <dbReference type="NCBI Taxonomy" id="2528018"/>
    <lineage>
        <taxon>Bacteria</taxon>
        <taxon>Pseudomonadati</taxon>
        <taxon>Planctomycetota</taxon>
        <taxon>Planctomycetia</taxon>
        <taxon>Planctomycetia incertae sedis</taxon>
        <taxon>Saltatorellus</taxon>
    </lineage>
</organism>
<name>A0A518ETJ8_9BACT</name>
<evidence type="ECO:0000313" key="1">
    <source>
        <dbReference type="EMBL" id="QDV07411.1"/>
    </source>
</evidence>
<dbReference type="EMBL" id="CP036434">
    <property type="protein sequence ID" value="QDV07411.1"/>
    <property type="molecule type" value="Genomic_DNA"/>
</dbReference>
<accession>A0A518ETJ8</accession>
<proteinExistence type="predicted"/>
<dbReference type="Proteomes" id="UP000320390">
    <property type="component" value="Chromosome"/>
</dbReference>
<dbReference type="RefSeq" id="WP_419191408.1">
    <property type="nucleotide sequence ID" value="NZ_CP036434.1"/>
</dbReference>
<reference evidence="1 2" key="1">
    <citation type="submission" date="2019-02" db="EMBL/GenBank/DDBJ databases">
        <title>Deep-cultivation of Planctomycetes and their phenomic and genomic characterization uncovers novel biology.</title>
        <authorList>
            <person name="Wiegand S."/>
            <person name="Jogler M."/>
            <person name="Boedeker C."/>
            <person name="Pinto D."/>
            <person name="Vollmers J."/>
            <person name="Rivas-Marin E."/>
            <person name="Kohn T."/>
            <person name="Peeters S.H."/>
            <person name="Heuer A."/>
            <person name="Rast P."/>
            <person name="Oberbeckmann S."/>
            <person name="Bunk B."/>
            <person name="Jeske O."/>
            <person name="Meyerdierks A."/>
            <person name="Storesund J.E."/>
            <person name="Kallscheuer N."/>
            <person name="Luecker S."/>
            <person name="Lage O.M."/>
            <person name="Pohl T."/>
            <person name="Merkel B.J."/>
            <person name="Hornburger P."/>
            <person name="Mueller R.-W."/>
            <person name="Bruemmer F."/>
            <person name="Labrenz M."/>
            <person name="Spormann A.M."/>
            <person name="Op den Camp H."/>
            <person name="Overmann J."/>
            <person name="Amann R."/>
            <person name="Jetten M.S.M."/>
            <person name="Mascher T."/>
            <person name="Medema M.H."/>
            <person name="Devos D.P."/>
            <person name="Kaster A.-K."/>
            <person name="Ovreas L."/>
            <person name="Rohde M."/>
            <person name="Galperin M.Y."/>
            <person name="Jogler C."/>
        </authorList>
    </citation>
    <scope>NUCLEOTIDE SEQUENCE [LARGE SCALE GENOMIC DNA]</scope>
    <source>
        <strain evidence="1 2">Poly30</strain>
    </source>
</reference>